<comment type="caution">
    <text evidence="5">The sequence shown here is derived from an EMBL/GenBank/DDBJ whole genome shotgun (WGS) entry which is preliminary data.</text>
</comment>
<dbReference type="PANTHER" id="PTHR31988">
    <property type="entry name" value="ESTERASE, PUTATIVE (DUF303)-RELATED"/>
    <property type="match status" value="1"/>
</dbReference>
<dbReference type="Gene3D" id="3.40.50.1820">
    <property type="entry name" value="alpha/beta hydrolase"/>
    <property type="match status" value="1"/>
</dbReference>
<dbReference type="InterPro" id="IPR036514">
    <property type="entry name" value="SGNH_hydro_sf"/>
</dbReference>
<sequence length="540" mass="60044">MKFALLAISLFFTCLLSAQTEDIITLWPDKVPNESRPKQLPRQTDNTSNNVIRLTDVTNPTLTVFKPKHSNGSQAGIIVCPGGGYGILAIDKEGYEIAEWLNNLGYTAFVLQYRVPKNQKGASQDIQRSIKVVRSKASEFDLDTKKIGLIGFSAGGHLSALASTNATTSFYEPQDDIDTLSSKSNFTMLIYPAYLDKGENKTINPDFALDKNTPPFFIFGTADDQYGNSGLVMGQALRDNKTPVELHVYPEGGHGYGLRKGNVAAEIWPKLAEKWLKKMAKPAEKAKQDRTYNFPKAEVKLKALPKKKDVWVFIMAGQSNMAGRGYVEPQDTIASSRVLTINKNNDIVLAKEPLHFYEPKMGGLDSGLSFAKNLLEEIPENTSVLLIPTAVGGSSISQWLGDVSHRDVKLLSNFKEKVALAKKYGKVKGILWHQGESDANPKKIPQHDENLTALFKTFRKSVGNKKLPILVGELGRYSKKDALWSQMNSIINEHAKGDQYMWVIKTDDLIDRGDAVHFNSESQRLLGKRYAEAFLKTIKK</sequence>
<dbReference type="PANTHER" id="PTHR31988:SF19">
    <property type="entry name" value="9-O-ACETYL-N-ACETYLNEURAMINIC ACID DEACETYLASE-RELATED"/>
    <property type="match status" value="1"/>
</dbReference>
<name>A0A090VJU0_9FLAO</name>
<dbReference type="GO" id="GO:0045493">
    <property type="term" value="P:xylan catabolic process"/>
    <property type="evidence" value="ECO:0007669"/>
    <property type="project" value="UniProtKB-KW"/>
</dbReference>
<dbReference type="SUPFAM" id="SSF53474">
    <property type="entry name" value="alpha/beta-Hydrolases"/>
    <property type="match status" value="1"/>
</dbReference>
<gene>
    <name evidence="5" type="ORF">JCM19300_470</name>
</gene>
<feature type="signal peptide" evidence="2">
    <location>
        <begin position="1"/>
        <end position="18"/>
    </location>
</feature>
<evidence type="ECO:0000313" key="6">
    <source>
        <dbReference type="Proteomes" id="UP000029644"/>
    </source>
</evidence>
<feature type="domain" description="Sialate O-acetylesterase" evidence="3">
    <location>
        <begin position="311"/>
        <end position="536"/>
    </location>
</feature>
<accession>A0A090VJU0</accession>
<evidence type="ECO:0000259" key="3">
    <source>
        <dbReference type="Pfam" id="PF03629"/>
    </source>
</evidence>
<organism evidence="5 6">
    <name type="scientific">Algibacter lectus</name>
    <dbReference type="NCBI Taxonomy" id="221126"/>
    <lineage>
        <taxon>Bacteria</taxon>
        <taxon>Pseudomonadati</taxon>
        <taxon>Bacteroidota</taxon>
        <taxon>Flavobacteriia</taxon>
        <taxon>Flavobacteriales</taxon>
        <taxon>Flavobacteriaceae</taxon>
        <taxon>Algibacter</taxon>
    </lineage>
</organism>
<proteinExistence type="predicted"/>
<dbReference type="EMBL" id="BBNQ01000018">
    <property type="protein sequence ID" value="GAL64333.1"/>
    <property type="molecule type" value="Genomic_DNA"/>
</dbReference>
<dbReference type="SUPFAM" id="SSF52266">
    <property type="entry name" value="SGNH hydrolase"/>
    <property type="match status" value="1"/>
</dbReference>
<keyword evidence="5" id="KW-0624">Polysaccharide degradation</keyword>
<dbReference type="Gene3D" id="3.40.50.1110">
    <property type="entry name" value="SGNH hydrolase"/>
    <property type="match status" value="1"/>
</dbReference>
<dbReference type="InterPro" id="IPR052940">
    <property type="entry name" value="Carb_Esterase_6"/>
</dbReference>
<keyword evidence="2" id="KW-0732">Signal</keyword>
<dbReference type="Proteomes" id="UP000029644">
    <property type="component" value="Unassembled WGS sequence"/>
</dbReference>
<dbReference type="AlphaFoldDB" id="A0A090VJU0"/>
<reference evidence="5 6" key="1">
    <citation type="journal article" date="2014" name="Genome Announc.">
        <title>Draft Genome Sequences of Marine Flavobacterium Algibacter lectus Strains SS8 and NR4.</title>
        <authorList>
            <person name="Takatani N."/>
            <person name="Nakanishi M."/>
            <person name="Meirelles P."/>
            <person name="Mino S."/>
            <person name="Suda W."/>
            <person name="Oshima K."/>
            <person name="Hattori M."/>
            <person name="Ohkuma M."/>
            <person name="Hosokawa M."/>
            <person name="Miyashita K."/>
            <person name="Thompson F.L."/>
            <person name="Niwa A."/>
            <person name="Sawabe T."/>
            <person name="Sawabe T."/>
        </authorList>
    </citation>
    <scope>NUCLEOTIDE SEQUENCE [LARGE SCALE GENOMIC DNA]</scope>
    <source>
        <strain evidence="5 6">JCM 19300</strain>
    </source>
</reference>
<dbReference type="Pfam" id="PF20434">
    <property type="entry name" value="BD-FAE"/>
    <property type="match status" value="1"/>
</dbReference>
<dbReference type="GO" id="GO:0016788">
    <property type="term" value="F:hydrolase activity, acting on ester bonds"/>
    <property type="evidence" value="ECO:0007669"/>
    <property type="project" value="UniProtKB-ARBA"/>
</dbReference>
<dbReference type="Pfam" id="PF03629">
    <property type="entry name" value="SASA"/>
    <property type="match status" value="1"/>
</dbReference>
<keyword evidence="5" id="KW-0858">Xylan degradation</keyword>
<dbReference type="InterPro" id="IPR005181">
    <property type="entry name" value="SASA"/>
</dbReference>
<dbReference type="InterPro" id="IPR049492">
    <property type="entry name" value="BD-FAE-like_dom"/>
</dbReference>
<dbReference type="GO" id="GO:0016798">
    <property type="term" value="F:hydrolase activity, acting on glycosyl bonds"/>
    <property type="evidence" value="ECO:0007669"/>
    <property type="project" value="UniProtKB-KW"/>
</dbReference>
<protein>
    <submittedName>
        <fullName evidence="5">Xylanase</fullName>
    </submittedName>
</protein>
<evidence type="ECO:0000256" key="2">
    <source>
        <dbReference type="SAM" id="SignalP"/>
    </source>
</evidence>
<evidence type="ECO:0000256" key="1">
    <source>
        <dbReference type="ARBA" id="ARBA00022801"/>
    </source>
</evidence>
<keyword evidence="5" id="KW-0119">Carbohydrate metabolism</keyword>
<feature type="domain" description="BD-FAE-like" evidence="4">
    <location>
        <begin position="63"/>
        <end position="186"/>
    </location>
</feature>
<evidence type="ECO:0000313" key="5">
    <source>
        <dbReference type="EMBL" id="GAL64333.1"/>
    </source>
</evidence>
<dbReference type="RefSeq" id="WP_202964446.1">
    <property type="nucleotide sequence ID" value="NZ_BBNQ01000018.1"/>
</dbReference>
<keyword evidence="5" id="KW-0326">Glycosidase</keyword>
<evidence type="ECO:0000259" key="4">
    <source>
        <dbReference type="Pfam" id="PF20434"/>
    </source>
</evidence>
<keyword evidence="1 5" id="KW-0378">Hydrolase</keyword>
<dbReference type="InterPro" id="IPR029058">
    <property type="entry name" value="AB_hydrolase_fold"/>
</dbReference>
<feature type="chain" id="PRO_5001865340" evidence="2">
    <location>
        <begin position="19"/>
        <end position="540"/>
    </location>
</feature>